<dbReference type="Proteomes" id="UP000308768">
    <property type="component" value="Unassembled WGS sequence"/>
</dbReference>
<dbReference type="Gene3D" id="3.40.1090.10">
    <property type="entry name" value="Cytosolic phospholipase A2 catalytic domain"/>
    <property type="match status" value="1"/>
</dbReference>
<evidence type="ECO:0000256" key="4">
    <source>
        <dbReference type="PROSITE-ProRule" id="PRU01161"/>
    </source>
</evidence>
<evidence type="ECO:0000313" key="8">
    <source>
        <dbReference type="Proteomes" id="UP000308768"/>
    </source>
</evidence>
<evidence type="ECO:0000256" key="3">
    <source>
        <dbReference type="ARBA" id="ARBA00023098"/>
    </source>
</evidence>
<dbReference type="PANTHER" id="PTHR24185:SF1">
    <property type="entry name" value="CALCIUM-INDEPENDENT PHOSPHOLIPASE A2-GAMMA"/>
    <property type="match status" value="1"/>
</dbReference>
<name>A0A4U0XP72_9PEZI</name>
<feature type="compositionally biased region" description="Polar residues" evidence="5">
    <location>
        <begin position="191"/>
        <end position="205"/>
    </location>
</feature>
<gene>
    <name evidence="7" type="ORF">B0A49_03184</name>
</gene>
<feature type="short sequence motif" description="DGA/G" evidence="4">
    <location>
        <begin position="325"/>
        <end position="327"/>
    </location>
</feature>
<evidence type="ECO:0000256" key="1">
    <source>
        <dbReference type="ARBA" id="ARBA00022801"/>
    </source>
</evidence>
<feature type="compositionally biased region" description="Polar residues" evidence="5">
    <location>
        <begin position="229"/>
        <end position="238"/>
    </location>
</feature>
<dbReference type="CDD" id="cd07216">
    <property type="entry name" value="Pat17_PNPLA8_PNPLA9_like3"/>
    <property type="match status" value="1"/>
</dbReference>
<protein>
    <recommendedName>
        <fullName evidence="6">PNPLA domain-containing protein</fullName>
    </recommendedName>
</protein>
<evidence type="ECO:0000256" key="5">
    <source>
        <dbReference type="SAM" id="MobiDB-lite"/>
    </source>
</evidence>
<organism evidence="7 8">
    <name type="scientific">Cryomyces minteri</name>
    <dbReference type="NCBI Taxonomy" id="331657"/>
    <lineage>
        <taxon>Eukaryota</taxon>
        <taxon>Fungi</taxon>
        <taxon>Dikarya</taxon>
        <taxon>Ascomycota</taxon>
        <taxon>Pezizomycotina</taxon>
        <taxon>Dothideomycetes</taxon>
        <taxon>Dothideomycetes incertae sedis</taxon>
        <taxon>Cryomyces</taxon>
    </lineage>
</organism>
<feature type="region of interest" description="Disordered" evidence="5">
    <location>
        <begin position="186"/>
        <end position="260"/>
    </location>
</feature>
<keyword evidence="1 4" id="KW-0378">Hydrolase</keyword>
<dbReference type="Pfam" id="PF01734">
    <property type="entry name" value="Patatin"/>
    <property type="match status" value="1"/>
</dbReference>
<dbReference type="AlphaFoldDB" id="A0A4U0XP72"/>
<dbReference type="GO" id="GO:0019369">
    <property type="term" value="P:arachidonate metabolic process"/>
    <property type="evidence" value="ECO:0007669"/>
    <property type="project" value="TreeGrafter"/>
</dbReference>
<dbReference type="OrthoDB" id="1658288at2759"/>
<dbReference type="InterPro" id="IPR016035">
    <property type="entry name" value="Acyl_Trfase/lysoPLipase"/>
</dbReference>
<dbReference type="STRING" id="331657.A0A4U0XP72"/>
<keyword evidence="3 4" id="KW-0443">Lipid metabolism</keyword>
<keyword evidence="2 4" id="KW-0442">Lipid degradation</keyword>
<feature type="active site" description="Nucleophile" evidence="4">
    <location>
        <position position="86"/>
    </location>
</feature>
<sequence length="710" mass="77849">MPISVSIHIGRKKSGMDAFMDEDNPHAPLRLLSLDGGGVRGLSSLMVLDDLMENIAQEEKRLKKRDQFDNTPLKPCDYFDLIGGTSTGGIIAVLLGRLRLDCRQCIKIYTQLAKEIFERDRSFRIAGLRVPIGNTRFRGATLERAIKNALVKLGFDANELMWDDSLFEQVQETGVQRDSIWADNVPEVLTESPTRSPKDSLNNSKEGLAPAHPEEVEELAKSGSGQLGNGSLENSSDTLYPKQHSRTPTWRIQHRSSVHKRANQKGCRAFVVSALKNALGLPRMFATYDPNDHSTRIWEALRATTAAPTFFEEMTFGTPRMTYLDGGLGYNSPCAEVDYAAKSIWQGRPIGIVVSVGTGLATIPSVKKVASWLPFGLGLDIALASALASMATGTARVDNEMQRMYYGTATKYYRFDVDGGLANVSLEQWMKEDEMAALTEQYMRDPQQLKRARHLGELVVKLSALPPRFEISASQFKVGMSGRGVVDGGFVNEELDFKTGWPLGVTASAETVTEMSQARSTSPSGEGGLVVDTSGRLRKIYPVASDLDGDGRREEAVVTTCLRADNICLRALRTGVPPGDYRVEFVACFFDSTPALGDVVAPSELIFSVGKPYDSTTFLQRYVDVRITPDVVPVLLHPDAVRARVGRTRYKQKKGKGWIEIEGDLEVAVGLDGALGLVVSKSFREGEFSGGWSFGGVRLEPVFGKARGRA</sequence>
<dbReference type="SUPFAM" id="SSF52151">
    <property type="entry name" value="FabD/lysophospholipase-like"/>
    <property type="match status" value="1"/>
</dbReference>
<dbReference type="GO" id="GO:0016042">
    <property type="term" value="P:lipid catabolic process"/>
    <property type="evidence" value="ECO:0007669"/>
    <property type="project" value="UniProtKB-UniRule"/>
</dbReference>
<feature type="short sequence motif" description="GXSXG" evidence="4">
    <location>
        <begin position="84"/>
        <end position="88"/>
    </location>
</feature>
<comment type="caution">
    <text evidence="7">The sequence shown here is derived from an EMBL/GenBank/DDBJ whole genome shotgun (WGS) entry which is preliminary data.</text>
</comment>
<accession>A0A4U0XP72</accession>
<feature type="short sequence motif" description="GXGXXG" evidence="4">
    <location>
        <begin position="36"/>
        <end position="41"/>
    </location>
</feature>
<dbReference type="GO" id="GO:0047499">
    <property type="term" value="F:calcium-independent phospholipase A2 activity"/>
    <property type="evidence" value="ECO:0007669"/>
    <property type="project" value="TreeGrafter"/>
</dbReference>
<dbReference type="GO" id="GO:0016020">
    <property type="term" value="C:membrane"/>
    <property type="evidence" value="ECO:0007669"/>
    <property type="project" value="TreeGrafter"/>
</dbReference>
<evidence type="ECO:0000259" key="6">
    <source>
        <dbReference type="PROSITE" id="PS51635"/>
    </source>
</evidence>
<evidence type="ECO:0000256" key="2">
    <source>
        <dbReference type="ARBA" id="ARBA00022963"/>
    </source>
</evidence>
<dbReference type="PROSITE" id="PS51635">
    <property type="entry name" value="PNPLA"/>
    <property type="match status" value="1"/>
</dbReference>
<dbReference type="InterPro" id="IPR002641">
    <property type="entry name" value="PNPLA_dom"/>
</dbReference>
<evidence type="ECO:0000313" key="7">
    <source>
        <dbReference type="EMBL" id="TKA79200.1"/>
    </source>
</evidence>
<feature type="active site" description="Proton acceptor" evidence="4">
    <location>
        <position position="325"/>
    </location>
</feature>
<dbReference type="PANTHER" id="PTHR24185">
    <property type="entry name" value="CALCIUM-INDEPENDENT PHOSPHOLIPASE A2-GAMMA"/>
    <property type="match status" value="1"/>
</dbReference>
<keyword evidence="8" id="KW-1185">Reference proteome</keyword>
<proteinExistence type="predicted"/>
<feature type="domain" description="PNPLA" evidence="6">
    <location>
        <begin position="32"/>
        <end position="338"/>
    </location>
</feature>
<reference evidence="7 8" key="1">
    <citation type="submission" date="2017-03" db="EMBL/GenBank/DDBJ databases">
        <title>Genomes of endolithic fungi from Antarctica.</title>
        <authorList>
            <person name="Coleine C."/>
            <person name="Masonjones S."/>
            <person name="Stajich J.E."/>
        </authorList>
    </citation>
    <scope>NUCLEOTIDE SEQUENCE [LARGE SCALE GENOMIC DNA]</scope>
    <source>
        <strain evidence="7 8">CCFEE 5187</strain>
    </source>
</reference>
<dbReference type="EMBL" id="NAJN01000109">
    <property type="protein sequence ID" value="TKA79200.1"/>
    <property type="molecule type" value="Genomic_DNA"/>
</dbReference>
<dbReference type="GO" id="GO:0046486">
    <property type="term" value="P:glycerolipid metabolic process"/>
    <property type="evidence" value="ECO:0007669"/>
    <property type="project" value="UniProtKB-ARBA"/>
</dbReference>